<dbReference type="SUPFAM" id="SSF46785">
    <property type="entry name" value="Winged helix' DNA-binding domain"/>
    <property type="match status" value="1"/>
</dbReference>
<dbReference type="STRING" id="1227482.C469_09536"/>
<dbReference type="EMBL" id="AOJG01000027">
    <property type="protein sequence ID" value="EMA59854.1"/>
    <property type="molecule type" value="Genomic_DNA"/>
</dbReference>
<dbReference type="GO" id="GO:0003700">
    <property type="term" value="F:DNA-binding transcription factor activity"/>
    <property type="evidence" value="ECO:0007669"/>
    <property type="project" value="InterPro"/>
</dbReference>
<keyword evidence="6" id="KW-1185">Reference proteome</keyword>
<dbReference type="SMART" id="SM00418">
    <property type="entry name" value="HTH_ARSR"/>
    <property type="match status" value="1"/>
</dbReference>
<organism evidence="5 6">
    <name type="scientific">Halorubrum lipolyticum DSM 21995</name>
    <dbReference type="NCBI Taxonomy" id="1227482"/>
    <lineage>
        <taxon>Archaea</taxon>
        <taxon>Methanobacteriati</taxon>
        <taxon>Methanobacteriota</taxon>
        <taxon>Stenosarchaea group</taxon>
        <taxon>Halobacteria</taxon>
        <taxon>Halobacteriales</taxon>
        <taxon>Haloferacaceae</taxon>
        <taxon>Halorubrum</taxon>
    </lineage>
</organism>
<reference evidence="5 6" key="1">
    <citation type="journal article" date="2014" name="PLoS Genet.">
        <title>Phylogenetically driven sequencing of extremely halophilic archaea reveals strategies for static and dynamic osmo-response.</title>
        <authorList>
            <person name="Becker E.A."/>
            <person name="Seitzer P.M."/>
            <person name="Tritt A."/>
            <person name="Larsen D."/>
            <person name="Krusor M."/>
            <person name="Yao A.I."/>
            <person name="Wu D."/>
            <person name="Madern D."/>
            <person name="Eisen J.A."/>
            <person name="Darling A.E."/>
            <person name="Facciotti M.T."/>
        </authorList>
    </citation>
    <scope>NUCLEOTIDE SEQUENCE [LARGE SCALE GENOMIC DNA]</scope>
    <source>
        <strain evidence="5 6">DSM 21995</strain>
    </source>
</reference>
<dbReference type="InterPro" id="IPR001845">
    <property type="entry name" value="HTH_ArsR_DNA-bd_dom"/>
</dbReference>
<dbReference type="PANTHER" id="PTHR33154:SF33">
    <property type="entry name" value="TRANSCRIPTIONAL REPRESSOR SDPR"/>
    <property type="match status" value="1"/>
</dbReference>
<dbReference type="InterPro" id="IPR051081">
    <property type="entry name" value="HTH_MetalResp_TranReg"/>
</dbReference>
<protein>
    <submittedName>
        <fullName evidence="5">ArsR family transcriptional regulator</fullName>
    </submittedName>
</protein>
<proteinExistence type="predicted"/>
<evidence type="ECO:0000313" key="6">
    <source>
        <dbReference type="Proteomes" id="UP000011650"/>
    </source>
</evidence>
<dbReference type="CDD" id="cd00090">
    <property type="entry name" value="HTH_ARSR"/>
    <property type="match status" value="1"/>
</dbReference>
<dbReference type="PROSITE" id="PS50987">
    <property type="entry name" value="HTH_ARSR_2"/>
    <property type="match status" value="1"/>
</dbReference>
<dbReference type="InterPro" id="IPR036388">
    <property type="entry name" value="WH-like_DNA-bd_sf"/>
</dbReference>
<evidence type="ECO:0000256" key="3">
    <source>
        <dbReference type="ARBA" id="ARBA00023163"/>
    </source>
</evidence>
<keyword evidence="2" id="KW-0238">DNA-binding</keyword>
<dbReference type="NCBIfam" id="NF033788">
    <property type="entry name" value="HTH_metalloreg"/>
    <property type="match status" value="1"/>
</dbReference>
<keyword evidence="3" id="KW-0804">Transcription</keyword>
<dbReference type="InterPro" id="IPR011991">
    <property type="entry name" value="ArsR-like_HTH"/>
</dbReference>
<dbReference type="GO" id="GO:0003677">
    <property type="term" value="F:DNA binding"/>
    <property type="evidence" value="ECO:0007669"/>
    <property type="project" value="UniProtKB-KW"/>
</dbReference>
<evidence type="ECO:0000313" key="5">
    <source>
        <dbReference type="EMBL" id="EMA59854.1"/>
    </source>
</evidence>
<comment type="caution">
    <text evidence="5">The sequence shown here is derived from an EMBL/GenBank/DDBJ whole genome shotgun (WGS) entry which is preliminary data.</text>
</comment>
<dbReference type="Pfam" id="PF01022">
    <property type="entry name" value="HTH_5"/>
    <property type="match status" value="1"/>
</dbReference>
<dbReference type="PANTHER" id="PTHR33154">
    <property type="entry name" value="TRANSCRIPTIONAL REGULATOR, ARSR FAMILY"/>
    <property type="match status" value="1"/>
</dbReference>
<evidence type="ECO:0000256" key="1">
    <source>
        <dbReference type="ARBA" id="ARBA00023015"/>
    </source>
</evidence>
<dbReference type="PATRIC" id="fig|1227482.3.peg.1920"/>
<dbReference type="Proteomes" id="UP000011650">
    <property type="component" value="Unassembled WGS sequence"/>
</dbReference>
<evidence type="ECO:0000256" key="2">
    <source>
        <dbReference type="ARBA" id="ARBA00023125"/>
    </source>
</evidence>
<gene>
    <name evidence="5" type="ORF">C469_09536</name>
</gene>
<accession>M0NRK7</accession>
<dbReference type="PRINTS" id="PR00778">
    <property type="entry name" value="HTHARSR"/>
</dbReference>
<name>M0NRK7_9EURY</name>
<dbReference type="InterPro" id="IPR036390">
    <property type="entry name" value="WH_DNA-bd_sf"/>
</dbReference>
<sequence>MKTMSLIETLGNPQRLRIIQQLSDGPMYVTELADTVGMNGKSAVHHLTVLEDEDLVEHFWDGNRKYYRLIRTIELEISPPPERRFILQRGAERAAEPVGGE</sequence>
<keyword evidence="1" id="KW-0805">Transcription regulation</keyword>
<evidence type="ECO:0000259" key="4">
    <source>
        <dbReference type="PROSITE" id="PS50987"/>
    </source>
</evidence>
<feature type="domain" description="HTH arsR-type" evidence="4">
    <location>
        <begin position="1"/>
        <end position="98"/>
    </location>
</feature>
<dbReference type="Gene3D" id="1.10.10.10">
    <property type="entry name" value="Winged helix-like DNA-binding domain superfamily/Winged helix DNA-binding domain"/>
    <property type="match status" value="1"/>
</dbReference>
<dbReference type="AlphaFoldDB" id="M0NRK7"/>